<dbReference type="AlphaFoldDB" id="A0A9P0H857"/>
<dbReference type="Proteomes" id="UP001152798">
    <property type="component" value="Chromosome 3"/>
</dbReference>
<evidence type="ECO:0008006" key="3">
    <source>
        <dbReference type="Google" id="ProtNLM"/>
    </source>
</evidence>
<reference evidence="1" key="1">
    <citation type="submission" date="2022-01" db="EMBL/GenBank/DDBJ databases">
        <authorList>
            <person name="King R."/>
        </authorList>
    </citation>
    <scope>NUCLEOTIDE SEQUENCE</scope>
</reference>
<organism evidence="1 2">
    <name type="scientific">Nezara viridula</name>
    <name type="common">Southern green stink bug</name>
    <name type="synonym">Cimex viridulus</name>
    <dbReference type="NCBI Taxonomy" id="85310"/>
    <lineage>
        <taxon>Eukaryota</taxon>
        <taxon>Metazoa</taxon>
        <taxon>Ecdysozoa</taxon>
        <taxon>Arthropoda</taxon>
        <taxon>Hexapoda</taxon>
        <taxon>Insecta</taxon>
        <taxon>Pterygota</taxon>
        <taxon>Neoptera</taxon>
        <taxon>Paraneoptera</taxon>
        <taxon>Hemiptera</taxon>
        <taxon>Heteroptera</taxon>
        <taxon>Panheteroptera</taxon>
        <taxon>Pentatomomorpha</taxon>
        <taxon>Pentatomoidea</taxon>
        <taxon>Pentatomidae</taxon>
        <taxon>Pentatominae</taxon>
        <taxon>Nezara</taxon>
    </lineage>
</organism>
<dbReference type="EMBL" id="OV725079">
    <property type="protein sequence ID" value="CAH1397112.1"/>
    <property type="molecule type" value="Genomic_DNA"/>
</dbReference>
<name>A0A9P0H857_NEZVI</name>
<evidence type="ECO:0000313" key="2">
    <source>
        <dbReference type="Proteomes" id="UP001152798"/>
    </source>
</evidence>
<keyword evidence="2" id="KW-1185">Reference proteome</keyword>
<accession>A0A9P0H857</accession>
<evidence type="ECO:0000313" key="1">
    <source>
        <dbReference type="EMBL" id="CAH1397112.1"/>
    </source>
</evidence>
<sequence>MTIDIKSIFVMKIVVGENCSATTYCPDGYHCCTATTCCLYGYYCCGGGYYCCLTNDGLTKLPASSPNEIKI</sequence>
<proteinExistence type="predicted"/>
<gene>
    <name evidence="1" type="ORF">NEZAVI_LOCUS7030</name>
</gene>
<protein>
    <recommendedName>
        <fullName evidence="3">Cysteine rich secreted protein</fullName>
    </recommendedName>
</protein>